<name>A0A5N6M6X6_9ASTR</name>
<dbReference type="Proteomes" id="UP000326396">
    <property type="component" value="Linkage Group LG6"/>
</dbReference>
<evidence type="ECO:0000313" key="1">
    <source>
        <dbReference type="EMBL" id="KAD3336252.1"/>
    </source>
</evidence>
<accession>A0A5N6M6X6</accession>
<sequence length="148" mass="16684">MKTNVRMENKHEGCSWGFTNLLNKLRDFYVKGMTELAAQMESECGPTGANVSTLPRSFSTNSRSASSDQDLAELVRIASRRGLTKKVEPEYESRVTEDRVSIGGVPHRRSLTLEKIDEDKVYDFDGIEGFAIKYPRSKSHAVSSNRMF</sequence>
<comment type="caution">
    <text evidence="1">The sequence shown here is derived from an EMBL/GenBank/DDBJ whole genome shotgun (WGS) entry which is preliminary data.</text>
</comment>
<organism evidence="1 2">
    <name type="scientific">Mikania micrantha</name>
    <name type="common">bitter vine</name>
    <dbReference type="NCBI Taxonomy" id="192012"/>
    <lineage>
        <taxon>Eukaryota</taxon>
        <taxon>Viridiplantae</taxon>
        <taxon>Streptophyta</taxon>
        <taxon>Embryophyta</taxon>
        <taxon>Tracheophyta</taxon>
        <taxon>Spermatophyta</taxon>
        <taxon>Magnoliopsida</taxon>
        <taxon>eudicotyledons</taxon>
        <taxon>Gunneridae</taxon>
        <taxon>Pentapetalae</taxon>
        <taxon>asterids</taxon>
        <taxon>campanulids</taxon>
        <taxon>Asterales</taxon>
        <taxon>Asteraceae</taxon>
        <taxon>Asteroideae</taxon>
        <taxon>Heliantheae alliance</taxon>
        <taxon>Eupatorieae</taxon>
        <taxon>Mikania</taxon>
    </lineage>
</organism>
<dbReference type="InterPro" id="IPR016972">
    <property type="entry name" value="UCP031279"/>
</dbReference>
<proteinExistence type="predicted"/>
<keyword evidence="2" id="KW-1185">Reference proteome</keyword>
<reference evidence="1 2" key="1">
    <citation type="submission" date="2019-05" db="EMBL/GenBank/DDBJ databases">
        <title>Mikania micrantha, genome provides insights into the molecular mechanism of rapid growth.</title>
        <authorList>
            <person name="Liu B."/>
        </authorList>
    </citation>
    <scope>NUCLEOTIDE SEQUENCE [LARGE SCALE GENOMIC DNA]</scope>
    <source>
        <strain evidence="1">NLD-2019</strain>
        <tissue evidence="1">Leaf</tissue>
    </source>
</reference>
<dbReference type="PIRSF" id="PIRSF031279">
    <property type="entry name" value="UCP031279"/>
    <property type="match status" value="1"/>
</dbReference>
<dbReference type="AlphaFoldDB" id="A0A5N6M6X6"/>
<gene>
    <name evidence="1" type="ORF">E3N88_31771</name>
</gene>
<dbReference type="OrthoDB" id="694638at2759"/>
<dbReference type="PANTHER" id="PTHR33526">
    <property type="entry name" value="OS07G0123800 PROTEIN"/>
    <property type="match status" value="1"/>
</dbReference>
<dbReference type="EMBL" id="SZYD01000016">
    <property type="protein sequence ID" value="KAD3336252.1"/>
    <property type="molecule type" value="Genomic_DNA"/>
</dbReference>
<evidence type="ECO:0000313" key="2">
    <source>
        <dbReference type="Proteomes" id="UP000326396"/>
    </source>
</evidence>
<protein>
    <submittedName>
        <fullName evidence="1">Uncharacterized protein</fullName>
    </submittedName>
</protein>
<dbReference type="PANTHER" id="PTHR33526:SF4">
    <property type="entry name" value="OS07G0123800 PROTEIN"/>
    <property type="match status" value="1"/>
</dbReference>